<dbReference type="Proteomes" id="UP001497535">
    <property type="component" value="Unassembled WGS sequence"/>
</dbReference>
<evidence type="ECO:0000313" key="2">
    <source>
        <dbReference type="Proteomes" id="UP001497535"/>
    </source>
</evidence>
<name>A0ACB1ATR7_MELEN</name>
<comment type="caution">
    <text evidence="1">The sequence shown here is derived from an EMBL/GenBank/DDBJ whole genome shotgun (WGS) entry which is preliminary data.</text>
</comment>
<sequence>MREFYAIFIRNKKIFPALQPTELQERLGLGRLHSRNWYVQPSCAIGGSGLFEGLTWLASNCK</sequence>
<dbReference type="EMBL" id="CAVMJV010000105">
    <property type="protein sequence ID" value="CAK5099324.1"/>
    <property type="molecule type" value="Genomic_DNA"/>
</dbReference>
<keyword evidence="2" id="KW-1185">Reference proteome</keyword>
<organism evidence="1 2">
    <name type="scientific">Meloidogyne enterolobii</name>
    <name type="common">Root-knot nematode worm</name>
    <name type="synonym">Meloidogyne mayaguensis</name>
    <dbReference type="NCBI Taxonomy" id="390850"/>
    <lineage>
        <taxon>Eukaryota</taxon>
        <taxon>Metazoa</taxon>
        <taxon>Ecdysozoa</taxon>
        <taxon>Nematoda</taxon>
        <taxon>Chromadorea</taxon>
        <taxon>Rhabditida</taxon>
        <taxon>Tylenchina</taxon>
        <taxon>Tylenchomorpha</taxon>
        <taxon>Tylenchoidea</taxon>
        <taxon>Meloidogynidae</taxon>
        <taxon>Meloidogyninae</taxon>
        <taxon>Meloidogyne</taxon>
    </lineage>
</organism>
<gene>
    <name evidence="1" type="ORF">MENTE1834_LOCUS41814</name>
</gene>
<proteinExistence type="predicted"/>
<reference evidence="1" key="1">
    <citation type="submission" date="2023-11" db="EMBL/GenBank/DDBJ databases">
        <authorList>
            <person name="Poullet M."/>
        </authorList>
    </citation>
    <scope>NUCLEOTIDE SEQUENCE</scope>
    <source>
        <strain evidence="1">E1834</strain>
    </source>
</reference>
<protein>
    <submittedName>
        <fullName evidence="1">Uncharacterized protein</fullName>
    </submittedName>
</protein>
<accession>A0ACB1ATR7</accession>
<evidence type="ECO:0000313" key="1">
    <source>
        <dbReference type="EMBL" id="CAK5099324.1"/>
    </source>
</evidence>